<proteinExistence type="predicted"/>
<dbReference type="AlphaFoldDB" id="A0A645J8K1"/>
<name>A0A645J8K1_9ZZZZ</name>
<organism evidence="1">
    <name type="scientific">bioreactor metagenome</name>
    <dbReference type="NCBI Taxonomy" id="1076179"/>
    <lineage>
        <taxon>unclassified sequences</taxon>
        <taxon>metagenomes</taxon>
        <taxon>ecological metagenomes</taxon>
    </lineage>
</organism>
<evidence type="ECO:0000313" key="1">
    <source>
        <dbReference type="EMBL" id="MPN60008.1"/>
    </source>
</evidence>
<sequence>MCTHVILQKRPAGACLPALCCLPYQAGLLVVKCPSGDQVLHADRIVARAQAMLQVQLMRFLHLIQVNVYAKAGLFRQVDAAVDDLHGLFGQALPALLPDPVRIDAVHFAGNRRGALHHHGQADIKMVVAVAAPHQPEIIAQLPYAD</sequence>
<gene>
    <name evidence="1" type="ORF">SDC9_207731</name>
</gene>
<protein>
    <submittedName>
        <fullName evidence="1">Uncharacterized protein</fullName>
    </submittedName>
</protein>
<dbReference type="EMBL" id="VSSQ01134690">
    <property type="protein sequence ID" value="MPN60008.1"/>
    <property type="molecule type" value="Genomic_DNA"/>
</dbReference>
<reference evidence="1" key="1">
    <citation type="submission" date="2019-08" db="EMBL/GenBank/DDBJ databases">
        <authorList>
            <person name="Kucharzyk K."/>
            <person name="Murdoch R.W."/>
            <person name="Higgins S."/>
            <person name="Loffler F."/>
        </authorList>
    </citation>
    <scope>NUCLEOTIDE SEQUENCE</scope>
</reference>
<accession>A0A645J8K1</accession>
<comment type="caution">
    <text evidence="1">The sequence shown here is derived from an EMBL/GenBank/DDBJ whole genome shotgun (WGS) entry which is preliminary data.</text>
</comment>